<dbReference type="InterPro" id="IPR052283">
    <property type="entry name" value="GenomicStab_NeuMorph_Reg"/>
</dbReference>
<proteinExistence type="predicted"/>
<accession>A0A5E4N3N3</accession>
<dbReference type="CDD" id="cd00122">
    <property type="entry name" value="MBD"/>
    <property type="match status" value="1"/>
</dbReference>
<dbReference type="SUPFAM" id="SSF54171">
    <property type="entry name" value="DNA-binding domain"/>
    <property type="match status" value="1"/>
</dbReference>
<dbReference type="InterPro" id="IPR032675">
    <property type="entry name" value="LRR_dom_sf"/>
</dbReference>
<dbReference type="PANTHER" id="PTHR15739:SF5">
    <property type="entry name" value="LD23158P"/>
    <property type="match status" value="1"/>
</dbReference>
<evidence type="ECO:0000256" key="1">
    <source>
        <dbReference type="SAM" id="MobiDB-lite"/>
    </source>
</evidence>
<dbReference type="Gene3D" id="1.20.1280.50">
    <property type="match status" value="1"/>
</dbReference>
<dbReference type="AlphaFoldDB" id="A0A5E4N3N3"/>
<gene>
    <name evidence="3" type="ORF">CINCED_3A023885</name>
</gene>
<dbReference type="SMART" id="SM00391">
    <property type="entry name" value="MBD"/>
    <property type="match status" value="1"/>
</dbReference>
<evidence type="ECO:0000313" key="3">
    <source>
        <dbReference type="EMBL" id="VVC36907.1"/>
    </source>
</evidence>
<feature type="domain" description="MBD" evidence="2">
    <location>
        <begin position="41"/>
        <end position="112"/>
    </location>
</feature>
<dbReference type="InterPro" id="IPR036047">
    <property type="entry name" value="F-box-like_dom_sf"/>
</dbReference>
<dbReference type="Gene3D" id="3.30.890.10">
    <property type="entry name" value="Methyl-cpg-binding Protein 2, Chain A"/>
    <property type="match status" value="1"/>
</dbReference>
<dbReference type="Proteomes" id="UP000325440">
    <property type="component" value="Unassembled WGS sequence"/>
</dbReference>
<feature type="region of interest" description="Disordered" evidence="1">
    <location>
        <begin position="124"/>
        <end position="188"/>
    </location>
</feature>
<feature type="compositionally biased region" description="Basic residues" evidence="1">
    <location>
        <begin position="1"/>
        <end position="28"/>
    </location>
</feature>
<organism evidence="3 4">
    <name type="scientific">Cinara cedri</name>
    <dbReference type="NCBI Taxonomy" id="506608"/>
    <lineage>
        <taxon>Eukaryota</taxon>
        <taxon>Metazoa</taxon>
        <taxon>Ecdysozoa</taxon>
        <taxon>Arthropoda</taxon>
        <taxon>Hexapoda</taxon>
        <taxon>Insecta</taxon>
        <taxon>Pterygota</taxon>
        <taxon>Neoptera</taxon>
        <taxon>Paraneoptera</taxon>
        <taxon>Hemiptera</taxon>
        <taxon>Sternorrhyncha</taxon>
        <taxon>Aphidomorpha</taxon>
        <taxon>Aphidoidea</taxon>
        <taxon>Aphididae</taxon>
        <taxon>Lachninae</taxon>
        <taxon>Cinara</taxon>
    </lineage>
</organism>
<dbReference type="InterPro" id="IPR001739">
    <property type="entry name" value="Methyl_CpG_DNA-bd"/>
</dbReference>
<feature type="region of interest" description="Disordered" evidence="1">
    <location>
        <begin position="1"/>
        <end position="33"/>
    </location>
</feature>
<dbReference type="Pfam" id="PF01429">
    <property type="entry name" value="MBD"/>
    <property type="match status" value="1"/>
</dbReference>
<dbReference type="PROSITE" id="PS50982">
    <property type="entry name" value="MBD"/>
    <property type="match status" value="1"/>
</dbReference>
<dbReference type="SUPFAM" id="SSF81383">
    <property type="entry name" value="F-box domain"/>
    <property type="match status" value="1"/>
</dbReference>
<dbReference type="InterPro" id="IPR001810">
    <property type="entry name" value="F-box_dom"/>
</dbReference>
<dbReference type="SUPFAM" id="SSF52047">
    <property type="entry name" value="RNI-like"/>
    <property type="match status" value="1"/>
</dbReference>
<dbReference type="InterPro" id="IPR016177">
    <property type="entry name" value="DNA-bd_dom_sf"/>
</dbReference>
<dbReference type="EMBL" id="CABPRJ010001438">
    <property type="protein sequence ID" value="VVC36907.1"/>
    <property type="molecule type" value="Genomic_DNA"/>
</dbReference>
<dbReference type="GO" id="GO:0003677">
    <property type="term" value="F:DNA binding"/>
    <property type="evidence" value="ECO:0007669"/>
    <property type="project" value="UniProtKB-KW"/>
</dbReference>
<dbReference type="OrthoDB" id="6629628at2759"/>
<keyword evidence="4" id="KW-1185">Reference proteome</keyword>
<reference evidence="3 4" key="1">
    <citation type="submission" date="2019-08" db="EMBL/GenBank/DDBJ databases">
        <authorList>
            <person name="Alioto T."/>
            <person name="Alioto T."/>
            <person name="Gomez Garrido J."/>
        </authorList>
    </citation>
    <scope>NUCLEOTIDE SEQUENCE [LARGE SCALE GENOMIC DNA]</scope>
</reference>
<protein>
    <submittedName>
        <fullName evidence="3">Methyl-CpG DNA binding,F-box domain,Leucine-rich repeat domain, L domain-like,DNA-binding domain</fullName>
    </submittedName>
</protein>
<evidence type="ECO:0000259" key="2">
    <source>
        <dbReference type="PROSITE" id="PS50982"/>
    </source>
</evidence>
<evidence type="ECO:0000313" key="4">
    <source>
        <dbReference type="Proteomes" id="UP000325440"/>
    </source>
</evidence>
<feature type="compositionally biased region" description="Basic residues" evidence="1">
    <location>
        <begin position="127"/>
        <end position="139"/>
    </location>
</feature>
<dbReference type="Gene3D" id="3.80.10.10">
    <property type="entry name" value="Ribonuclease Inhibitor"/>
    <property type="match status" value="1"/>
</dbReference>
<name>A0A5E4N3N3_9HEMI</name>
<sequence>MSSTRRRRRSSRIKRSRIKRSRTKRSRTKNSNININKRNIDIKDPRYKLPFNYGWKRELVKRNTTNKSYASFDVYYYSPTNEKCRSLGKIRNHLNSTIPLTTKNFTFSKKRIGMDESKELIRNAISNHKKQKVGRKPRPRIMEADAVIEPLNTTSSTPERQSEESQSEESQAEESHASQSTVSPPKLDMENYTNVEQRIFEMNGLPAIIIGLNSNMQSFNDLSNSLKFVFQYLKTKDLITVTRVCSSWNCIAMDTCLWQNVQLKNVMVSDWKKLVEFLKVKRCISLDTDGLLMPSKVQDLELFWSNFSQAIPNATKLKVLKLYKCPIKVVYDVMCSLRQLEKLNINSIKNPHVPGDAKIVNELNINMDYVSDMINLTELRINDQTGIKLLSSPELTFSHLTKLKTLSLTSIISFPEDICMNLGTISIDLEVLEIGDCEWLPVDFPMFLKKLTNLRSLRLEKFCKRQEKFEKETFNAIRSLKKLKKLELINIDFSNCVAQKLAKCDGIKALLIIPTYNCESATINRCRLIGCLEKLSKTLTHVVLGLNQSEIREPFNKIPNLRSKKLGLKPQPKDLEIPDIDKDKSNNLDLLSLPYLQNWLDSKMVKAKTKVIKICCSETTTLYLSEQFYDL</sequence>
<dbReference type="Pfam" id="PF12937">
    <property type="entry name" value="F-box-like"/>
    <property type="match status" value="1"/>
</dbReference>
<keyword evidence="3" id="KW-0238">DNA-binding</keyword>
<dbReference type="PANTHER" id="PTHR15739">
    <property type="entry name" value="ZINC FINGER PROTEIN"/>
    <property type="match status" value="1"/>
</dbReference>